<protein>
    <submittedName>
        <fullName evidence="2">Uncharacterized protein</fullName>
    </submittedName>
</protein>
<gene>
    <name evidence="2" type="ORF">P5G52_07290</name>
</gene>
<organism evidence="2 3">
    <name type="scientific">Arthrobacter burdickii</name>
    <dbReference type="NCBI Taxonomy" id="3035920"/>
    <lineage>
        <taxon>Bacteria</taxon>
        <taxon>Bacillati</taxon>
        <taxon>Actinomycetota</taxon>
        <taxon>Actinomycetes</taxon>
        <taxon>Micrococcales</taxon>
        <taxon>Micrococcaceae</taxon>
        <taxon>Arthrobacter</taxon>
    </lineage>
</organism>
<dbReference type="Proteomes" id="UP001174209">
    <property type="component" value="Unassembled WGS sequence"/>
</dbReference>
<dbReference type="EMBL" id="JAROCG010000001">
    <property type="protein sequence ID" value="MDN4610671.1"/>
    <property type="molecule type" value="Genomic_DNA"/>
</dbReference>
<proteinExistence type="predicted"/>
<evidence type="ECO:0000256" key="1">
    <source>
        <dbReference type="SAM" id="Phobius"/>
    </source>
</evidence>
<keyword evidence="1" id="KW-1133">Transmembrane helix</keyword>
<keyword evidence="1" id="KW-0812">Transmembrane</keyword>
<accession>A0ABT8JZS2</accession>
<dbReference type="RefSeq" id="WP_301226059.1">
    <property type="nucleotide sequence ID" value="NZ_JAROCG010000001.1"/>
</dbReference>
<keyword evidence="3" id="KW-1185">Reference proteome</keyword>
<feature type="transmembrane region" description="Helical" evidence="1">
    <location>
        <begin position="26"/>
        <end position="50"/>
    </location>
</feature>
<evidence type="ECO:0000313" key="3">
    <source>
        <dbReference type="Proteomes" id="UP001174209"/>
    </source>
</evidence>
<comment type="caution">
    <text evidence="2">The sequence shown here is derived from an EMBL/GenBank/DDBJ whole genome shotgun (WGS) entry which is preliminary data.</text>
</comment>
<reference evidence="2" key="1">
    <citation type="submission" date="2023-06" db="EMBL/GenBank/DDBJ databases">
        <title>MT1 and MT2 Draft Genomes of Novel Species.</title>
        <authorList>
            <person name="Venkateswaran K."/>
        </authorList>
    </citation>
    <scope>NUCLEOTIDE SEQUENCE</scope>
    <source>
        <strain evidence="2">IIF3SC-B10</strain>
    </source>
</reference>
<name>A0ABT8JZS2_9MICC</name>
<keyword evidence="1" id="KW-0472">Membrane</keyword>
<evidence type="ECO:0000313" key="2">
    <source>
        <dbReference type="EMBL" id="MDN4610671.1"/>
    </source>
</evidence>
<sequence length="142" mass="15217">MSIPAVPPTPAPILVEVASDVPWWEIVGALAPVAVLIAAVLAAGTAFATLQQRATADRAALEQKRRADDRAEWWRRTQWAIDAATSLDPIRQEAGVEALLQLSYSDLATEEDRRILDAIWVSNPVANPEDPDAGLPDGGTGQ</sequence>